<sequence>MIMVLDPTAENIQRLFFGLHSIVNYRVGPKDRMSLQGEVQTSRVDLLCCMTHDSRFGGLTPKAN</sequence>
<evidence type="ECO:0000313" key="2">
    <source>
        <dbReference type="Proteomes" id="UP000030645"/>
    </source>
</evidence>
<organism evidence="1 2">
    <name type="scientific">Morus notabilis</name>
    <dbReference type="NCBI Taxonomy" id="981085"/>
    <lineage>
        <taxon>Eukaryota</taxon>
        <taxon>Viridiplantae</taxon>
        <taxon>Streptophyta</taxon>
        <taxon>Embryophyta</taxon>
        <taxon>Tracheophyta</taxon>
        <taxon>Spermatophyta</taxon>
        <taxon>Magnoliopsida</taxon>
        <taxon>eudicotyledons</taxon>
        <taxon>Gunneridae</taxon>
        <taxon>Pentapetalae</taxon>
        <taxon>rosids</taxon>
        <taxon>fabids</taxon>
        <taxon>Rosales</taxon>
        <taxon>Moraceae</taxon>
        <taxon>Moreae</taxon>
        <taxon>Morus</taxon>
    </lineage>
</organism>
<name>W9RG20_9ROSA</name>
<accession>W9RG20</accession>
<gene>
    <name evidence="1" type="ORF">L484_006780</name>
</gene>
<reference evidence="2" key="1">
    <citation type="submission" date="2013-01" db="EMBL/GenBank/DDBJ databases">
        <title>Draft Genome Sequence of a Mulberry Tree, Morus notabilis C.K. Schneid.</title>
        <authorList>
            <person name="He N."/>
            <person name="Zhao S."/>
        </authorList>
    </citation>
    <scope>NUCLEOTIDE SEQUENCE</scope>
</reference>
<evidence type="ECO:0000313" key="1">
    <source>
        <dbReference type="EMBL" id="EXB89227.1"/>
    </source>
</evidence>
<protein>
    <submittedName>
        <fullName evidence="1">Uncharacterized protein</fullName>
    </submittedName>
</protein>
<dbReference type="EMBL" id="KE345004">
    <property type="protein sequence ID" value="EXB89227.1"/>
    <property type="molecule type" value="Genomic_DNA"/>
</dbReference>
<dbReference type="Proteomes" id="UP000030645">
    <property type="component" value="Unassembled WGS sequence"/>
</dbReference>
<proteinExistence type="predicted"/>
<keyword evidence="2" id="KW-1185">Reference proteome</keyword>
<dbReference type="AlphaFoldDB" id="W9RG20"/>